<sequence>MQTVTSNITSCPLELVYKFNAQQIESEKHVIIGRSTLLTGTSASLQAVPPEPVDSTALFAVAAAHAHPQDIELHYANLRLAKKPIYWNSYPKIGNVGSHTYLCCTNPENRVCNYFMFLVTSTEQTAEVLTFSAVLDKCIFDQPFSLGKASLPYRRPVTRLELGVASGAFCAQNSPSFCTNSTSSTTDHLCSFPSAASTIEPSDQHFFTQSANRIRSDNAVWSMGLLPHATSSIRNPNEYMSDCACCLARVRQFGCHVPQRAHNVGREGVLPVVIKSSEPEVAQFHVRVGIERDVARLHVPTYDHLFPLFVQVKQLESYAFHDLECRSQFKMSPLFASKNEFIDQEEIIFSLAPSMQMHLFKQLDIN</sequence>
<gene>
    <name evidence="1" type="ORF">ACJRO7_008573</name>
</gene>
<evidence type="ECO:0000313" key="2">
    <source>
        <dbReference type="Proteomes" id="UP001634007"/>
    </source>
</evidence>
<keyword evidence="2" id="KW-1185">Reference proteome</keyword>
<dbReference type="AlphaFoldDB" id="A0ABD3IS04"/>
<name>A0ABD3IS04_EUCGL</name>
<reference evidence="1 2" key="1">
    <citation type="submission" date="2024-11" db="EMBL/GenBank/DDBJ databases">
        <title>Chromosome-level genome assembly of Eucalyptus globulus Labill. provides insights into its genome evolution.</title>
        <authorList>
            <person name="Li X."/>
        </authorList>
    </citation>
    <scope>NUCLEOTIDE SEQUENCE [LARGE SCALE GENOMIC DNA]</scope>
    <source>
        <strain evidence="1">CL2024</strain>
        <tissue evidence="1">Fresh tender leaves</tissue>
    </source>
</reference>
<protein>
    <submittedName>
        <fullName evidence="1">Uncharacterized protein</fullName>
    </submittedName>
</protein>
<dbReference type="Proteomes" id="UP001634007">
    <property type="component" value="Unassembled WGS sequence"/>
</dbReference>
<evidence type="ECO:0000313" key="1">
    <source>
        <dbReference type="EMBL" id="KAL3717014.1"/>
    </source>
</evidence>
<organism evidence="1 2">
    <name type="scientific">Eucalyptus globulus</name>
    <name type="common">Tasmanian blue gum</name>
    <dbReference type="NCBI Taxonomy" id="34317"/>
    <lineage>
        <taxon>Eukaryota</taxon>
        <taxon>Viridiplantae</taxon>
        <taxon>Streptophyta</taxon>
        <taxon>Embryophyta</taxon>
        <taxon>Tracheophyta</taxon>
        <taxon>Spermatophyta</taxon>
        <taxon>Magnoliopsida</taxon>
        <taxon>eudicotyledons</taxon>
        <taxon>Gunneridae</taxon>
        <taxon>Pentapetalae</taxon>
        <taxon>rosids</taxon>
        <taxon>malvids</taxon>
        <taxon>Myrtales</taxon>
        <taxon>Myrtaceae</taxon>
        <taxon>Myrtoideae</taxon>
        <taxon>Eucalypteae</taxon>
        <taxon>Eucalyptus</taxon>
    </lineage>
</organism>
<accession>A0ABD3IS04</accession>
<proteinExistence type="predicted"/>
<dbReference type="EMBL" id="JBJKBG010000011">
    <property type="protein sequence ID" value="KAL3717014.1"/>
    <property type="molecule type" value="Genomic_DNA"/>
</dbReference>
<comment type="caution">
    <text evidence="1">The sequence shown here is derived from an EMBL/GenBank/DDBJ whole genome shotgun (WGS) entry which is preliminary data.</text>
</comment>